<evidence type="ECO:0000313" key="5">
    <source>
        <dbReference type="EMBL" id="KXG52793.1"/>
    </source>
</evidence>
<accession>A0A135LUZ5</accession>
<dbReference type="PROSITE" id="PS50013">
    <property type="entry name" value="CHROMO_2"/>
    <property type="match status" value="1"/>
</dbReference>
<keyword evidence="2" id="KW-0175">Coiled coil</keyword>
<dbReference type="EMBL" id="LHQR01000020">
    <property type="protein sequence ID" value="KXG52793.1"/>
    <property type="molecule type" value="Genomic_DNA"/>
</dbReference>
<dbReference type="AlphaFoldDB" id="A0A135LUZ5"/>
<evidence type="ECO:0000259" key="4">
    <source>
        <dbReference type="PROSITE" id="PS50013"/>
    </source>
</evidence>
<sequence>MVRPKIRNKHPGGIQVGDRHRGAVPDDEGSIYVQEEVDAHDRTTKTPDLRDPVNLGEQDDEEDDSSLRSRLQTPISEHFAGLANQCKLLKEKYQDLQDEIDVLKADRVEYTLTNDTLQERLEGLQQELKALRHERDEAVAHRDIALRERGDLAYRLLNATSGIAPIMEAAAAPNADRFRPWDIEIIMDARIHNQKLQYRVQWPGYNVDREWYPAGNFKHTPKKVLEFHMEYRLKPGPPMRLQNWIEAEHTGRILEDHVDDDKPAFRG</sequence>
<dbReference type="GeneID" id="63711063"/>
<organism evidence="5 6">
    <name type="scientific">Penicillium patulum</name>
    <name type="common">Penicillium griseofulvum</name>
    <dbReference type="NCBI Taxonomy" id="5078"/>
    <lineage>
        <taxon>Eukaryota</taxon>
        <taxon>Fungi</taxon>
        <taxon>Dikarya</taxon>
        <taxon>Ascomycota</taxon>
        <taxon>Pezizomycotina</taxon>
        <taxon>Eurotiomycetes</taxon>
        <taxon>Eurotiomycetidae</taxon>
        <taxon>Eurotiales</taxon>
        <taxon>Aspergillaceae</taxon>
        <taxon>Penicillium</taxon>
    </lineage>
</organism>
<proteinExistence type="predicted"/>
<evidence type="ECO:0000256" key="1">
    <source>
        <dbReference type="ARBA" id="ARBA00011353"/>
    </source>
</evidence>
<evidence type="ECO:0000256" key="2">
    <source>
        <dbReference type="SAM" id="Coils"/>
    </source>
</evidence>
<gene>
    <name evidence="5" type="ORF">PGRI_080490</name>
</gene>
<protein>
    <submittedName>
        <fullName evidence="5">Chromo domain/shadow</fullName>
    </submittedName>
</protein>
<feature type="domain" description="Chromo" evidence="4">
    <location>
        <begin position="181"/>
        <end position="239"/>
    </location>
</feature>
<feature type="compositionally biased region" description="Basic and acidic residues" evidence="3">
    <location>
        <begin position="37"/>
        <end position="51"/>
    </location>
</feature>
<feature type="compositionally biased region" description="Basic residues" evidence="3">
    <location>
        <begin position="1"/>
        <end position="10"/>
    </location>
</feature>
<dbReference type="Gene3D" id="2.40.50.40">
    <property type="match status" value="1"/>
</dbReference>
<dbReference type="InterPro" id="IPR016197">
    <property type="entry name" value="Chromo-like_dom_sf"/>
</dbReference>
<reference evidence="5 6" key="1">
    <citation type="journal article" date="2016" name="BMC Genomics">
        <title>Genome sequencing and secondary metabolism of the postharvest pathogen Penicillium griseofulvum.</title>
        <authorList>
            <person name="Banani H."/>
            <person name="Marcet-Houben M."/>
            <person name="Ballester A.R."/>
            <person name="Abbruscato P."/>
            <person name="Gonzalez-Candelas L."/>
            <person name="Gabaldon T."/>
            <person name="Spadaro D."/>
        </authorList>
    </citation>
    <scope>NUCLEOTIDE SEQUENCE [LARGE SCALE GENOMIC DNA]</scope>
    <source>
        <strain evidence="5 6">PG3</strain>
    </source>
</reference>
<feature type="region of interest" description="Disordered" evidence="3">
    <location>
        <begin position="1"/>
        <end position="69"/>
    </location>
</feature>
<dbReference type="OrthoDB" id="4365667at2759"/>
<keyword evidence="6" id="KW-1185">Reference proteome</keyword>
<feature type="coiled-coil region" evidence="2">
    <location>
        <begin position="79"/>
        <end position="141"/>
    </location>
</feature>
<evidence type="ECO:0000313" key="6">
    <source>
        <dbReference type="Proteomes" id="UP000070168"/>
    </source>
</evidence>
<dbReference type="RefSeq" id="XP_040651328.1">
    <property type="nucleotide sequence ID" value="XM_040795763.1"/>
</dbReference>
<dbReference type="SUPFAM" id="SSF54160">
    <property type="entry name" value="Chromo domain-like"/>
    <property type="match status" value="1"/>
</dbReference>
<dbReference type="GO" id="GO:0006338">
    <property type="term" value="P:chromatin remodeling"/>
    <property type="evidence" value="ECO:0007669"/>
    <property type="project" value="UniProtKB-ARBA"/>
</dbReference>
<comment type="caution">
    <text evidence="5">The sequence shown here is derived from an EMBL/GenBank/DDBJ whole genome shotgun (WGS) entry which is preliminary data.</text>
</comment>
<dbReference type="InterPro" id="IPR000953">
    <property type="entry name" value="Chromo/chromo_shadow_dom"/>
</dbReference>
<dbReference type="Proteomes" id="UP000070168">
    <property type="component" value="Unassembled WGS sequence"/>
</dbReference>
<dbReference type="STRING" id="5078.A0A135LUZ5"/>
<comment type="subunit">
    <text evidence="1">Component of the NuA4 histone acetyltransferase complex.</text>
</comment>
<evidence type="ECO:0000256" key="3">
    <source>
        <dbReference type="SAM" id="MobiDB-lite"/>
    </source>
</evidence>
<dbReference type="CDD" id="cd00024">
    <property type="entry name" value="CD_CSD"/>
    <property type="match status" value="1"/>
</dbReference>
<name>A0A135LUZ5_PENPA</name>